<dbReference type="SUPFAM" id="SSF160904">
    <property type="entry name" value="Jann2411-like"/>
    <property type="match status" value="1"/>
</dbReference>
<dbReference type="Gene3D" id="1.10.3300.10">
    <property type="entry name" value="Jann2411-like domain"/>
    <property type="match status" value="1"/>
</dbReference>
<evidence type="ECO:0000259" key="1">
    <source>
        <dbReference type="Pfam" id="PF11706"/>
    </source>
</evidence>
<dbReference type="InterPro" id="IPR010852">
    <property type="entry name" value="ABATE"/>
</dbReference>
<comment type="caution">
    <text evidence="2">The sequence shown here is derived from an EMBL/GenBank/DDBJ whole genome shotgun (WGS) entry which is preliminary data.</text>
</comment>
<keyword evidence="3" id="KW-1185">Reference proteome</keyword>
<proteinExistence type="predicted"/>
<dbReference type="OrthoDB" id="3211108at2"/>
<accession>A0A4R4X0Z3</accession>
<dbReference type="Proteomes" id="UP000294543">
    <property type="component" value="Unassembled WGS sequence"/>
</dbReference>
<dbReference type="RefSeq" id="WP_132506160.1">
    <property type="nucleotide sequence ID" value="NZ_SMKP01000015.1"/>
</dbReference>
<dbReference type="Pfam" id="PF11706">
    <property type="entry name" value="zf-CGNR"/>
    <property type="match status" value="1"/>
</dbReference>
<dbReference type="PANTHER" id="PTHR35525:SF3">
    <property type="entry name" value="BLL6575 PROTEIN"/>
    <property type="match status" value="1"/>
</dbReference>
<reference evidence="2 3" key="1">
    <citation type="submission" date="2019-03" db="EMBL/GenBank/DDBJ databases">
        <title>Draft genome sequences of novel Actinobacteria.</title>
        <authorList>
            <person name="Sahin N."/>
            <person name="Ay H."/>
            <person name="Saygin H."/>
        </authorList>
    </citation>
    <scope>NUCLEOTIDE SEQUENCE [LARGE SCALE GENOMIC DNA]</scope>
    <source>
        <strain evidence="2 3">KC712</strain>
    </source>
</reference>
<evidence type="ECO:0000313" key="3">
    <source>
        <dbReference type="Proteomes" id="UP000294543"/>
    </source>
</evidence>
<name>A0A4R4X0Z3_9ACTN</name>
<evidence type="ECO:0000313" key="2">
    <source>
        <dbReference type="EMBL" id="TDD23846.1"/>
    </source>
</evidence>
<sequence>MFETVTWADEDVLLDLLNSTPVVDGARQDLLADPAEARAWLRQRGGDGSPQERDAVRQVRDTLQGILHGDRPGSALGPFLDGATYRPAMSEQGVEWSLDAPPGRAMSVRVILTWDALERTRPGRLRPCANSECRLFLLDRSKTNRARWCSMAVCGNRMKARRHYQRTHQPPAG</sequence>
<dbReference type="PANTHER" id="PTHR35525">
    <property type="entry name" value="BLL6575 PROTEIN"/>
    <property type="match status" value="1"/>
</dbReference>
<dbReference type="InterPro" id="IPR023286">
    <property type="entry name" value="ABATE_dom_sf"/>
</dbReference>
<dbReference type="InterPro" id="IPR021005">
    <property type="entry name" value="Znf_CGNR"/>
</dbReference>
<organism evidence="2 3">
    <name type="scientific">Nonomuraea diastatica</name>
    <dbReference type="NCBI Taxonomy" id="1848329"/>
    <lineage>
        <taxon>Bacteria</taxon>
        <taxon>Bacillati</taxon>
        <taxon>Actinomycetota</taxon>
        <taxon>Actinomycetes</taxon>
        <taxon>Streptosporangiales</taxon>
        <taxon>Streptosporangiaceae</taxon>
        <taxon>Nonomuraea</taxon>
    </lineage>
</organism>
<dbReference type="EMBL" id="SMKP01000015">
    <property type="protein sequence ID" value="TDD23846.1"/>
    <property type="molecule type" value="Genomic_DNA"/>
</dbReference>
<protein>
    <submittedName>
        <fullName evidence="2">Zf-CGNR multi-domain protein</fullName>
    </submittedName>
</protein>
<dbReference type="Pfam" id="PF07336">
    <property type="entry name" value="ABATE"/>
    <property type="match status" value="1"/>
</dbReference>
<dbReference type="AlphaFoldDB" id="A0A4R4X0Z3"/>
<gene>
    <name evidence="2" type="ORF">E1294_07540</name>
</gene>
<feature type="domain" description="Zinc finger CGNR" evidence="1">
    <location>
        <begin position="124"/>
        <end position="166"/>
    </location>
</feature>